<feature type="region of interest" description="Disordered" evidence="1">
    <location>
        <begin position="244"/>
        <end position="264"/>
    </location>
</feature>
<sequence>MLSLREENTKDFTQSLCSAQFNSNTEGIEFCRQMCIENGFMIHCERLFNNTIHIYCFREKRSLNKPDYKFLLSQKGHYWQLERLCLDTDWPQNIKQRIDQLIREKMLMTEISQRIKTEFPGAMWDDRPLADYIMNRIKKEENVKRVQKLIVASTRLCSLAAASEDWTTRVESELEKMLWKYTKILKVPNELVESMVNIQLDKVYSDIEKSGTRPRVEESKMKSREGQDVQVMYVPDCTLFVRSQHTRSSNSAETSSRGVSHHPSVSRPLFPEVIAAVTNTSLTGSFLGNNSTPFDLTSPNTTMTSTSSPSVQQRMDYSYHQSSPENHLILSPTQYHQNNQAYSSFYSPETNHTQLFQRPQYMGYNRMMMQPPRRIQPQQPQQPQQPNQHWP</sequence>
<protein>
    <submittedName>
        <fullName evidence="2">Uncharacterized protein</fullName>
    </submittedName>
</protein>
<evidence type="ECO:0000313" key="2">
    <source>
        <dbReference type="EMBL" id="KAG1314500.1"/>
    </source>
</evidence>
<proteinExistence type="predicted"/>
<accession>A0A9P6XIH2</accession>
<keyword evidence="3" id="KW-1185">Reference proteome</keyword>
<feature type="compositionally biased region" description="Polar residues" evidence="1">
    <location>
        <begin position="244"/>
        <end position="258"/>
    </location>
</feature>
<evidence type="ECO:0000256" key="1">
    <source>
        <dbReference type="SAM" id="MobiDB-lite"/>
    </source>
</evidence>
<comment type="caution">
    <text evidence="2">The sequence shown here is derived from an EMBL/GenBank/DDBJ whole genome shotgun (WGS) entry which is preliminary data.</text>
</comment>
<name>A0A9P6XIH2_RHIOR</name>
<organism evidence="2 3">
    <name type="scientific">Rhizopus oryzae</name>
    <name type="common">Mucormycosis agent</name>
    <name type="synonym">Rhizopus arrhizus var. delemar</name>
    <dbReference type="NCBI Taxonomy" id="64495"/>
    <lineage>
        <taxon>Eukaryota</taxon>
        <taxon>Fungi</taxon>
        <taxon>Fungi incertae sedis</taxon>
        <taxon>Mucoromycota</taxon>
        <taxon>Mucoromycotina</taxon>
        <taxon>Mucoromycetes</taxon>
        <taxon>Mucorales</taxon>
        <taxon>Mucorineae</taxon>
        <taxon>Rhizopodaceae</taxon>
        <taxon>Rhizopus</taxon>
    </lineage>
</organism>
<reference evidence="2" key="1">
    <citation type="journal article" date="2020" name="Microb. Genom.">
        <title>Genetic diversity of clinical and environmental Mucorales isolates obtained from an investigation of mucormycosis cases among solid organ transplant recipients.</title>
        <authorList>
            <person name="Nguyen M.H."/>
            <person name="Kaul D."/>
            <person name="Muto C."/>
            <person name="Cheng S.J."/>
            <person name="Richter R.A."/>
            <person name="Bruno V.M."/>
            <person name="Liu G."/>
            <person name="Beyhan S."/>
            <person name="Sundermann A.J."/>
            <person name="Mounaud S."/>
            <person name="Pasculle A.W."/>
            <person name="Nierman W.C."/>
            <person name="Driscoll E."/>
            <person name="Cumbie R."/>
            <person name="Clancy C.J."/>
            <person name="Dupont C.L."/>
        </authorList>
    </citation>
    <scope>NUCLEOTIDE SEQUENCE</scope>
    <source>
        <strain evidence="2">GL11</strain>
    </source>
</reference>
<dbReference type="AlphaFoldDB" id="A0A9P6XIH2"/>
<dbReference type="Proteomes" id="UP000716291">
    <property type="component" value="Unassembled WGS sequence"/>
</dbReference>
<dbReference type="EMBL" id="JAANQT010000106">
    <property type="protein sequence ID" value="KAG1314500.1"/>
    <property type="molecule type" value="Genomic_DNA"/>
</dbReference>
<evidence type="ECO:0000313" key="3">
    <source>
        <dbReference type="Proteomes" id="UP000716291"/>
    </source>
</evidence>
<gene>
    <name evidence="2" type="ORF">G6F64_001410</name>
</gene>